<dbReference type="Proteomes" id="UP000886523">
    <property type="component" value="Unassembled WGS sequence"/>
</dbReference>
<accession>A0A9P6DV79</accession>
<dbReference type="EMBL" id="MU128943">
    <property type="protein sequence ID" value="KAF9516126.1"/>
    <property type="molecule type" value="Genomic_DNA"/>
</dbReference>
<gene>
    <name evidence="1" type="ORF">BS47DRAFT_1293006</name>
</gene>
<sequence>MCVSGVKAPIEVLTAGAKEARKGRSEVWHERVLHPKFLRGFQWDSIGSVAHSQTPSATFTETAPPVPSVPVDDYQHTNVTDTISRYPHLFTIVTPICISAFQELLAHHPNQALVTSMCQGFSHGFWPFADTSSMNSSTPLDYDSMFNIQLSCDEMDFLRNQRNIEIQAGRYSDCFGTRLLPGMVCPPIFTVPKPHSSKKYRLVNDHSAGAHSPNSFIPVEEGHMRPDNLLDFGHCLR</sequence>
<reference evidence="1" key="1">
    <citation type="journal article" date="2020" name="Nat. Commun.">
        <title>Large-scale genome sequencing of mycorrhizal fungi provides insights into the early evolution of symbiotic traits.</title>
        <authorList>
            <person name="Miyauchi S."/>
            <person name="Kiss E."/>
            <person name="Kuo A."/>
            <person name="Drula E."/>
            <person name="Kohler A."/>
            <person name="Sanchez-Garcia M."/>
            <person name="Morin E."/>
            <person name="Andreopoulos B."/>
            <person name="Barry K.W."/>
            <person name="Bonito G."/>
            <person name="Buee M."/>
            <person name="Carver A."/>
            <person name="Chen C."/>
            <person name="Cichocki N."/>
            <person name="Clum A."/>
            <person name="Culley D."/>
            <person name="Crous P.W."/>
            <person name="Fauchery L."/>
            <person name="Girlanda M."/>
            <person name="Hayes R.D."/>
            <person name="Keri Z."/>
            <person name="LaButti K."/>
            <person name="Lipzen A."/>
            <person name="Lombard V."/>
            <person name="Magnuson J."/>
            <person name="Maillard F."/>
            <person name="Murat C."/>
            <person name="Nolan M."/>
            <person name="Ohm R.A."/>
            <person name="Pangilinan J."/>
            <person name="Pereira M.F."/>
            <person name="Perotto S."/>
            <person name="Peter M."/>
            <person name="Pfister S."/>
            <person name="Riley R."/>
            <person name="Sitrit Y."/>
            <person name="Stielow J.B."/>
            <person name="Szollosi G."/>
            <person name="Zifcakova L."/>
            <person name="Stursova M."/>
            <person name="Spatafora J.W."/>
            <person name="Tedersoo L."/>
            <person name="Vaario L.M."/>
            <person name="Yamada A."/>
            <person name="Yan M."/>
            <person name="Wang P."/>
            <person name="Xu J."/>
            <person name="Bruns T."/>
            <person name="Baldrian P."/>
            <person name="Vilgalys R."/>
            <person name="Dunand C."/>
            <person name="Henrissat B."/>
            <person name="Grigoriev I.V."/>
            <person name="Hibbett D."/>
            <person name="Nagy L.G."/>
            <person name="Martin F.M."/>
        </authorList>
    </citation>
    <scope>NUCLEOTIDE SEQUENCE</scope>
    <source>
        <strain evidence="1">UP504</strain>
    </source>
</reference>
<dbReference type="OrthoDB" id="3254233at2759"/>
<comment type="caution">
    <text evidence="1">The sequence shown here is derived from an EMBL/GenBank/DDBJ whole genome shotgun (WGS) entry which is preliminary data.</text>
</comment>
<proteinExistence type="predicted"/>
<protein>
    <submittedName>
        <fullName evidence="1">Uncharacterized protein</fullName>
    </submittedName>
</protein>
<name>A0A9P6DV79_9AGAM</name>
<evidence type="ECO:0000313" key="1">
    <source>
        <dbReference type="EMBL" id="KAF9516126.1"/>
    </source>
</evidence>
<dbReference type="AlphaFoldDB" id="A0A9P6DV79"/>
<feature type="non-terminal residue" evidence="1">
    <location>
        <position position="237"/>
    </location>
</feature>
<keyword evidence="2" id="KW-1185">Reference proteome</keyword>
<evidence type="ECO:0000313" key="2">
    <source>
        <dbReference type="Proteomes" id="UP000886523"/>
    </source>
</evidence>
<organism evidence="1 2">
    <name type="scientific">Hydnum rufescens UP504</name>
    <dbReference type="NCBI Taxonomy" id="1448309"/>
    <lineage>
        <taxon>Eukaryota</taxon>
        <taxon>Fungi</taxon>
        <taxon>Dikarya</taxon>
        <taxon>Basidiomycota</taxon>
        <taxon>Agaricomycotina</taxon>
        <taxon>Agaricomycetes</taxon>
        <taxon>Cantharellales</taxon>
        <taxon>Hydnaceae</taxon>
        <taxon>Hydnum</taxon>
    </lineage>
</organism>